<name>A0ABN5XLQ8_9EURY</name>
<feature type="compositionally biased region" description="Basic and acidic residues" evidence="3">
    <location>
        <begin position="393"/>
        <end position="403"/>
    </location>
</feature>
<evidence type="ECO:0000256" key="2">
    <source>
        <dbReference type="ARBA" id="ARBA00022840"/>
    </source>
</evidence>
<dbReference type="CDD" id="cd01451">
    <property type="entry name" value="vWA_Magnesium_chelatase"/>
    <property type="match status" value="1"/>
</dbReference>
<dbReference type="SMART" id="SM00327">
    <property type="entry name" value="VWA"/>
    <property type="match status" value="1"/>
</dbReference>
<gene>
    <name evidence="5" type="ORF">MchiMG62_21020</name>
</gene>
<protein>
    <submittedName>
        <fullName evidence="5">Magnesium chelatase</fullName>
    </submittedName>
</protein>
<dbReference type="InterPro" id="IPR041702">
    <property type="entry name" value="BchD/ChlD_VWA"/>
</dbReference>
<keyword evidence="2" id="KW-0067">ATP-binding</keyword>
<dbReference type="GeneID" id="66131639"/>
<keyword evidence="1" id="KW-0547">Nucleotide-binding</keyword>
<dbReference type="SMART" id="SM00382">
    <property type="entry name" value="AAA"/>
    <property type="match status" value="1"/>
</dbReference>
<dbReference type="InterPro" id="IPR052989">
    <property type="entry name" value="Mg-chelatase_DI-like"/>
</dbReference>
<evidence type="ECO:0000313" key="5">
    <source>
        <dbReference type="EMBL" id="BBL68921.1"/>
    </source>
</evidence>
<sequence>MTPRPLHHTLPFTAIVGQQQMKLALVLNAINPRIGGVLIRGEKGTAKSTAVRALADVLPEIPVMQGCPFSCDPGDPDSYCPICSGMADNGDRITQTTRPVRVVTLPLGATEDRVVGTLDLKRAIKEGIAALDPGILATAHRGILYIDEVNLLDDHIVDILLDAAAMGVNTVEREGISVSHPSKFILVGTMNPEEGELRPQLLDRFGLMVTVEGIADPEERMLVIEAAEAWDGDPEALRLEHDEELKSLRASILAARDILPEVEIEKDLVRQIIDACLNLGITTHRAEITVVRTAKTIAAFQGRTSVTPADVREAIALALPHRMRKRPFEEPDIDPGVLDDLIPDSDDPDPSDDETESPPQEQDESDESHPPPPSGRGRRETHGIGSPVNTAPIHDDIPPDRTLRKTARGRRIPTPTEDLRGRKTSTAPAAEWRGLSLDATIRAAAPHQRDREKGGNAISIISEDLRQARRTGKAEVACVFVVDASGSMGAEKRMESAKGAVLSLLEDAYKNRDRIGLVAFRGDDADVLLPLSRSVELAYQRLSDIPTGGRTPLALGLEKGLQMLERERKKRRDILPMMMLISDGRANAGMGGEIRQEIRSVSGAIAEAGIRTVIIDTEAVSSRQPLSLGYCREIAGISGGSYYPIAELSAGTVEEIARREGGLFIGS</sequence>
<dbReference type="Pfam" id="PF01078">
    <property type="entry name" value="Mg_chelatase"/>
    <property type="match status" value="1"/>
</dbReference>
<dbReference type="Pfam" id="PF17863">
    <property type="entry name" value="AAA_lid_2"/>
    <property type="match status" value="1"/>
</dbReference>
<dbReference type="InterPro" id="IPR000523">
    <property type="entry name" value="Mg_chelatse_chII-like_cat_dom"/>
</dbReference>
<proteinExistence type="predicted"/>
<dbReference type="Proteomes" id="UP000824969">
    <property type="component" value="Chromosome"/>
</dbReference>
<dbReference type="InterPro" id="IPR003593">
    <property type="entry name" value="AAA+_ATPase"/>
</dbReference>
<feature type="domain" description="VWFA" evidence="4">
    <location>
        <begin position="477"/>
        <end position="660"/>
    </location>
</feature>
<dbReference type="PANTHER" id="PTHR35023">
    <property type="entry name" value="CHELATASE-RELATED"/>
    <property type="match status" value="1"/>
</dbReference>
<organism evidence="5 6">
    <name type="scientific">Methanoculleus chikugoensis</name>
    <dbReference type="NCBI Taxonomy" id="118126"/>
    <lineage>
        <taxon>Archaea</taxon>
        <taxon>Methanobacteriati</taxon>
        <taxon>Methanobacteriota</taxon>
        <taxon>Stenosarchaea group</taxon>
        <taxon>Methanomicrobia</taxon>
        <taxon>Methanomicrobiales</taxon>
        <taxon>Methanomicrobiaceae</taxon>
        <taxon>Methanoculleus</taxon>
    </lineage>
</organism>
<dbReference type="PROSITE" id="PS50234">
    <property type="entry name" value="VWFA"/>
    <property type="match status" value="1"/>
</dbReference>
<reference evidence="5 6" key="1">
    <citation type="submission" date="2019-06" db="EMBL/GenBank/DDBJ databases">
        <title>Complete genome sequence of Methanoculleus chikugoensis strain MG62.</title>
        <authorList>
            <person name="Asakawa S."/>
            <person name="Dianou D."/>
        </authorList>
    </citation>
    <scope>NUCLEOTIDE SEQUENCE [LARGE SCALE GENOMIC DNA]</scope>
    <source>
        <strain evidence="5 6">MG62</strain>
    </source>
</reference>
<keyword evidence="6" id="KW-1185">Reference proteome</keyword>
<evidence type="ECO:0000313" key="6">
    <source>
        <dbReference type="Proteomes" id="UP000824969"/>
    </source>
</evidence>
<dbReference type="InterPro" id="IPR041628">
    <property type="entry name" value="ChlI/MoxR_AAA_lid"/>
</dbReference>
<dbReference type="EMBL" id="AP019781">
    <property type="protein sequence ID" value="BBL68921.1"/>
    <property type="molecule type" value="Genomic_DNA"/>
</dbReference>
<dbReference type="InterPro" id="IPR002035">
    <property type="entry name" value="VWF_A"/>
</dbReference>
<dbReference type="RefSeq" id="WP_221056945.1">
    <property type="nucleotide sequence ID" value="NZ_AP019781.1"/>
</dbReference>
<dbReference type="Pfam" id="PF13519">
    <property type="entry name" value="VWA_2"/>
    <property type="match status" value="1"/>
</dbReference>
<evidence type="ECO:0000259" key="4">
    <source>
        <dbReference type="PROSITE" id="PS50234"/>
    </source>
</evidence>
<feature type="region of interest" description="Disordered" evidence="3">
    <location>
        <begin position="326"/>
        <end position="427"/>
    </location>
</feature>
<dbReference type="PANTHER" id="PTHR35023:SF1">
    <property type="entry name" value="MG-PROTOPORPHYRIN IX CHELATASE"/>
    <property type="match status" value="1"/>
</dbReference>
<evidence type="ECO:0000256" key="1">
    <source>
        <dbReference type="ARBA" id="ARBA00022741"/>
    </source>
</evidence>
<accession>A0ABN5XLQ8</accession>
<feature type="compositionally biased region" description="Acidic residues" evidence="3">
    <location>
        <begin position="341"/>
        <end position="366"/>
    </location>
</feature>
<evidence type="ECO:0000256" key="3">
    <source>
        <dbReference type="SAM" id="MobiDB-lite"/>
    </source>
</evidence>